<dbReference type="OrthoDB" id="9995375at2759"/>
<dbReference type="EMBL" id="BGZK01000146">
    <property type="protein sequence ID" value="GBP22988.1"/>
    <property type="molecule type" value="Genomic_DNA"/>
</dbReference>
<dbReference type="Proteomes" id="UP000299102">
    <property type="component" value="Unassembled WGS sequence"/>
</dbReference>
<sequence>MASVLVNGFRGPKSCERLIVDEALMSHFGAIVMATWLADAKENLTSEGTVIVRTTAKLKLHDSILHAAVAITRHTDDDENAVGRFIKSALAASD</sequence>
<evidence type="ECO:0000313" key="2">
    <source>
        <dbReference type="Proteomes" id="UP000299102"/>
    </source>
</evidence>
<comment type="caution">
    <text evidence="1">The sequence shown here is derived from an EMBL/GenBank/DDBJ whole genome shotgun (WGS) entry which is preliminary data.</text>
</comment>
<evidence type="ECO:0000313" key="1">
    <source>
        <dbReference type="EMBL" id="GBP22988.1"/>
    </source>
</evidence>
<name>A0A4C1U9K9_EUMVA</name>
<protein>
    <submittedName>
        <fullName evidence="1">Uncharacterized protein</fullName>
    </submittedName>
</protein>
<reference evidence="1 2" key="1">
    <citation type="journal article" date="2019" name="Commun. Biol.">
        <title>The bagworm genome reveals a unique fibroin gene that provides high tensile strength.</title>
        <authorList>
            <person name="Kono N."/>
            <person name="Nakamura H."/>
            <person name="Ohtoshi R."/>
            <person name="Tomita M."/>
            <person name="Numata K."/>
            <person name="Arakawa K."/>
        </authorList>
    </citation>
    <scope>NUCLEOTIDE SEQUENCE [LARGE SCALE GENOMIC DNA]</scope>
</reference>
<organism evidence="1 2">
    <name type="scientific">Eumeta variegata</name>
    <name type="common">Bagworm moth</name>
    <name type="synonym">Eumeta japonica</name>
    <dbReference type="NCBI Taxonomy" id="151549"/>
    <lineage>
        <taxon>Eukaryota</taxon>
        <taxon>Metazoa</taxon>
        <taxon>Ecdysozoa</taxon>
        <taxon>Arthropoda</taxon>
        <taxon>Hexapoda</taxon>
        <taxon>Insecta</taxon>
        <taxon>Pterygota</taxon>
        <taxon>Neoptera</taxon>
        <taxon>Endopterygota</taxon>
        <taxon>Lepidoptera</taxon>
        <taxon>Glossata</taxon>
        <taxon>Ditrysia</taxon>
        <taxon>Tineoidea</taxon>
        <taxon>Psychidae</taxon>
        <taxon>Oiketicinae</taxon>
        <taxon>Eumeta</taxon>
    </lineage>
</organism>
<accession>A0A4C1U9K9</accession>
<keyword evidence="2" id="KW-1185">Reference proteome</keyword>
<gene>
    <name evidence="1" type="ORF">EVAR_15662_1</name>
</gene>
<proteinExistence type="predicted"/>
<dbReference type="AlphaFoldDB" id="A0A4C1U9K9"/>